<dbReference type="AlphaFoldDB" id="A0A1B9GYY5"/>
<dbReference type="PANTHER" id="PTHR12128:SF66">
    <property type="entry name" value="4-HYDROXY-2-OXOGLUTARATE ALDOLASE, MITOCHONDRIAL"/>
    <property type="match status" value="1"/>
</dbReference>
<feature type="active site" description="Proton donor/acceptor" evidence="3">
    <location>
        <position position="152"/>
    </location>
</feature>
<evidence type="ECO:0000256" key="2">
    <source>
        <dbReference type="PIRNR" id="PIRNR001365"/>
    </source>
</evidence>
<dbReference type="OrthoDB" id="191315at2759"/>
<dbReference type="PIRSF" id="PIRSF001365">
    <property type="entry name" value="DHDPS"/>
    <property type="match status" value="1"/>
</dbReference>
<feature type="active site" description="Schiff-base intermediate with substrate" evidence="3">
    <location>
        <position position="181"/>
    </location>
</feature>
<keyword evidence="6" id="KW-1185">Reference proteome</keyword>
<dbReference type="InterPro" id="IPR002220">
    <property type="entry name" value="DapA-like"/>
</dbReference>
<dbReference type="EMBL" id="KI669496">
    <property type="protein sequence ID" value="OCF36237.1"/>
    <property type="molecule type" value="Genomic_DNA"/>
</dbReference>
<gene>
    <name evidence="5" type="ORF">I316_02110</name>
</gene>
<organism evidence="5 6">
    <name type="scientific">Kwoniella heveanensis BCC8398</name>
    <dbReference type="NCBI Taxonomy" id="1296120"/>
    <lineage>
        <taxon>Eukaryota</taxon>
        <taxon>Fungi</taxon>
        <taxon>Dikarya</taxon>
        <taxon>Basidiomycota</taxon>
        <taxon>Agaricomycotina</taxon>
        <taxon>Tremellomycetes</taxon>
        <taxon>Tremellales</taxon>
        <taxon>Cryptococcaceae</taxon>
        <taxon>Kwoniella</taxon>
    </lineage>
</organism>
<name>A0A1B9GYY5_9TREE</name>
<dbReference type="GO" id="GO:0008840">
    <property type="term" value="F:4-hydroxy-tetrahydrodipicolinate synthase activity"/>
    <property type="evidence" value="ECO:0007669"/>
    <property type="project" value="TreeGrafter"/>
</dbReference>
<proteinExistence type="inferred from homology"/>
<evidence type="ECO:0000256" key="3">
    <source>
        <dbReference type="PIRSR" id="PIRSR001365-1"/>
    </source>
</evidence>
<dbReference type="PRINTS" id="PR00146">
    <property type="entry name" value="DHPICSNTHASE"/>
</dbReference>
<accession>A0A1B9GYY5</accession>
<evidence type="ECO:0000313" key="6">
    <source>
        <dbReference type="Proteomes" id="UP000092666"/>
    </source>
</evidence>
<dbReference type="PANTHER" id="PTHR12128">
    <property type="entry name" value="DIHYDRODIPICOLINATE SYNTHASE"/>
    <property type="match status" value="1"/>
</dbReference>
<dbReference type="Gene3D" id="3.20.20.70">
    <property type="entry name" value="Aldolase class I"/>
    <property type="match status" value="1"/>
</dbReference>
<evidence type="ECO:0000256" key="4">
    <source>
        <dbReference type="PIRSR" id="PIRSR001365-2"/>
    </source>
</evidence>
<dbReference type="STRING" id="1296120.A0A1B9GYY5"/>
<sequence length="316" mass="33285">MTAITSHTASARAPPAGVYTPLVTFFNTDESLDLPAIRSHALRIAQGGVAGLVIHGSNGEAVHLDNAERQTVIREVRSVLSENGYPKLPLIVGCGLPSRIATVRLTKEAKEAGGDYALVLPPSYWPGAMTKPVILDFFENVANESPLPVLVYNFPMVANGVNIDSDTMIQLAQHANIVGCKLTCGNLGNLHRVASHTSPESFAVLSGKAEFALHGFVGGASGCIAALVNIAPKAHAALFRAWTSGDLKKAKEIQDLLSDADLAQSKLGVSGLKLAVSKYFGYGSGIARSPLQKGNETTLSAQEAQLSKLVEFESSL</sequence>
<dbReference type="SMART" id="SM01130">
    <property type="entry name" value="DHDPS"/>
    <property type="match status" value="1"/>
</dbReference>
<evidence type="ECO:0000313" key="5">
    <source>
        <dbReference type="EMBL" id="OCF36237.1"/>
    </source>
</evidence>
<reference evidence="6" key="2">
    <citation type="submission" date="2013-12" db="EMBL/GenBank/DDBJ databases">
        <title>Evolution of pathogenesis and genome organization in the Tremellales.</title>
        <authorList>
            <person name="Cuomo C."/>
            <person name="Litvintseva A."/>
            <person name="Heitman J."/>
            <person name="Chen Y."/>
            <person name="Sun S."/>
            <person name="Springer D."/>
            <person name="Dromer F."/>
            <person name="Young S."/>
            <person name="Zeng Q."/>
            <person name="Chapman S."/>
            <person name="Gujja S."/>
            <person name="Saif S."/>
            <person name="Birren B."/>
        </authorList>
    </citation>
    <scope>NUCLEOTIDE SEQUENCE [LARGE SCALE GENOMIC DNA]</scope>
    <source>
        <strain evidence="6">BCC8398</strain>
    </source>
</reference>
<feature type="binding site" evidence="4">
    <location>
        <position position="224"/>
    </location>
    <ligand>
        <name>pyruvate</name>
        <dbReference type="ChEBI" id="CHEBI:15361"/>
    </ligand>
</feature>
<comment type="similarity">
    <text evidence="2">Belongs to the DapA family.</text>
</comment>
<dbReference type="SUPFAM" id="SSF51569">
    <property type="entry name" value="Aldolase"/>
    <property type="match status" value="1"/>
</dbReference>
<dbReference type="CDD" id="cd00408">
    <property type="entry name" value="DHDPS-like"/>
    <property type="match status" value="1"/>
</dbReference>
<evidence type="ECO:0008006" key="7">
    <source>
        <dbReference type="Google" id="ProtNLM"/>
    </source>
</evidence>
<dbReference type="InterPro" id="IPR013785">
    <property type="entry name" value="Aldolase_TIM"/>
</dbReference>
<evidence type="ECO:0000256" key="1">
    <source>
        <dbReference type="ARBA" id="ARBA00023239"/>
    </source>
</evidence>
<dbReference type="Pfam" id="PF00701">
    <property type="entry name" value="DHDPS"/>
    <property type="match status" value="1"/>
</dbReference>
<protein>
    <recommendedName>
        <fullName evidence="7">Dihydrodipicolinate synthase</fullName>
    </recommendedName>
</protein>
<dbReference type="Proteomes" id="UP000092666">
    <property type="component" value="Unassembled WGS sequence"/>
</dbReference>
<reference evidence="5 6" key="1">
    <citation type="submission" date="2013-07" db="EMBL/GenBank/DDBJ databases">
        <title>The Genome Sequence of Cryptococcus heveanensis BCC8398.</title>
        <authorList>
            <consortium name="The Broad Institute Genome Sequencing Platform"/>
            <person name="Cuomo C."/>
            <person name="Litvintseva A."/>
            <person name="Chen Y."/>
            <person name="Heitman J."/>
            <person name="Sun S."/>
            <person name="Springer D."/>
            <person name="Dromer F."/>
            <person name="Young S.K."/>
            <person name="Zeng Q."/>
            <person name="Gargeya S."/>
            <person name="Fitzgerald M."/>
            <person name="Abouelleil A."/>
            <person name="Alvarado L."/>
            <person name="Berlin A.M."/>
            <person name="Chapman S.B."/>
            <person name="Dewar J."/>
            <person name="Goldberg J."/>
            <person name="Griggs A."/>
            <person name="Gujja S."/>
            <person name="Hansen M."/>
            <person name="Howarth C."/>
            <person name="Imamovic A."/>
            <person name="Larimer J."/>
            <person name="McCowan C."/>
            <person name="Murphy C."/>
            <person name="Pearson M."/>
            <person name="Priest M."/>
            <person name="Roberts A."/>
            <person name="Saif S."/>
            <person name="Shea T."/>
            <person name="Sykes S."/>
            <person name="Wortman J."/>
            <person name="Nusbaum C."/>
            <person name="Birren B."/>
        </authorList>
    </citation>
    <scope>NUCLEOTIDE SEQUENCE [LARGE SCALE GENOMIC DNA]</scope>
    <source>
        <strain evidence="5 6">BCC8398</strain>
    </source>
</reference>
<keyword evidence="1 2" id="KW-0456">Lyase</keyword>